<evidence type="ECO:0000313" key="3">
    <source>
        <dbReference type="EMBL" id="TDQ81276.1"/>
    </source>
</evidence>
<dbReference type="InterPro" id="IPR006015">
    <property type="entry name" value="Universal_stress_UspA"/>
</dbReference>
<dbReference type="PANTHER" id="PTHR46268">
    <property type="entry name" value="STRESS RESPONSE PROTEIN NHAX"/>
    <property type="match status" value="1"/>
</dbReference>
<protein>
    <submittedName>
        <fullName evidence="3">Nucleotide-binding universal stress UspA family protein</fullName>
    </submittedName>
</protein>
<dbReference type="CDD" id="cd00293">
    <property type="entry name" value="USP-like"/>
    <property type="match status" value="1"/>
</dbReference>
<comment type="caution">
    <text evidence="3">The sequence shown here is derived from an EMBL/GenBank/DDBJ whole genome shotgun (WGS) entry which is preliminary data.</text>
</comment>
<accession>A0A4R6WL60</accession>
<organism evidence="3 4">
    <name type="scientific">Sphingobacterium yanglingense</name>
    <dbReference type="NCBI Taxonomy" id="1437280"/>
    <lineage>
        <taxon>Bacteria</taxon>
        <taxon>Pseudomonadati</taxon>
        <taxon>Bacteroidota</taxon>
        <taxon>Sphingobacteriia</taxon>
        <taxon>Sphingobacteriales</taxon>
        <taxon>Sphingobacteriaceae</taxon>
        <taxon>Sphingobacterium</taxon>
    </lineage>
</organism>
<comment type="similarity">
    <text evidence="1">Belongs to the universal stress protein A family.</text>
</comment>
<dbReference type="OrthoDB" id="9788959at2"/>
<dbReference type="AlphaFoldDB" id="A0A4R6WL60"/>
<feature type="domain" description="UspA" evidence="2">
    <location>
        <begin position="1"/>
        <end position="141"/>
    </location>
</feature>
<dbReference type="Proteomes" id="UP000295292">
    <property type="component" value="Unassembled WGS sequence"/>
</dbReference>
<reference evidence="3 4" key="1">
    <citation type="submission" date="2019-03" db="EMBL/GenBank/DDBJ databases">
        <title>Genomic Encyclopedia of Archaeal and Bacterial Type Strains, Phase II (KMG-II): from individual species to whole genera.</title>
        <authorList>
            <person name="Goeker M."/>
        </authorList>
    </citation>
    <scope>NUCLEOTIDE SEQUENCE [LARGE SCALE GENOMIC DNA]</scope>
    <source>
        <strain evidence="3 4">DSM 28353</strain>
    </source>
</reference>
<dbReference type="Gene3D" id="3.40.50.12370">
    <property type="match status" value="1"/>
</dbReference>
<keyword evidence="4" id="KW-1185">Reference proteome</keyword>
<name>A0A4R6WL60_9SPHI</name>
<evidence type="ECO:0000259" key="2">
    <source>
        <dbReference type="Pfam" id="PF00582"/>
    </source>
</evidence>
<dbReference type="InterPro" id="IPR006016">
    <property type="entry name" value="UspA"/>
</dbReference>
<proteinExistence type="inferred from homology"/>
<dbReference type="Pfam" id="PF00582">
    <property type="entry name" value="Usp"/>
    <property type="match status" value="1"/>
</dbReference>
<dbReference type="PANTHER" id="PTHR46268:SF6">
    <property type="entry name" value="UNIVERSAL STRESS PROTEIN UP12"/>
    <property type="match status" value="1"/>
</dbReference>
<sequence length="282" mass="31755">MTQKIIVPTDFSDNALTATRYACELASQNNYTIHLFHCYTSDSALFDEEKANKDTSIPLLKADMLILDLKENLQKEYPSVSFETTCTSGLLYEVLPSVAVAPTYAMIVMGTTGTGKGKSVVWGSNTSSITTKARVPVIAVPSTTKEFSLQKVGMLTNFKVEELDTLKAYLRLVSYIPHLDTIHVYRDSKEASEISEHLNTWSFNIKNLNGVQEVECIAEPIHIEDENLDSIPEVINHIIKENDYDMMVVTKTRKSFFERLFSSSVSKEIVLDLERPTFFDNN</sequence>
<dbReference type="SUPFAM" id="SSF52402">
    <property type="entry name" value="Adenine nucleotide alpha hydrolases-like"/>
    <property type="match status" value="2"/>
</dbReference>
<dbReference type="EMBL" id="SNYV01000004">
    <property type="protein sequence ID" value="TDQ81276.1"/>
    <property type="molecule type" value="Genomic_DNA"/>
</dbReference>
<evidence type="ECO:0000256" key="1">
    <source>
        <dbReference type="ARBA" id="ARBA00008791"/>
    </source>
</evidence>
<gene>
    <name evidence="3" type="ORF">CLV99_0397</name>
</gene>
<evidence type="ECO:0000313" key="4">
    <source>
        <dbReference type="Proteomes" id="UP000295292"/>
    </source>
</evidence>
<dbReference type="PRINTS" id="PR01438">
    <property type="entry name" value="UNVRSLSTRESS"/>
</dbReference>
<dbReference type="RefSeq" id="WP_133582807.1">
    <property type="nucleotide sequence ID" value="NZ_SNYV01000004.1"/>
</dbReference>